<keyword evidence="1" id="KW-1133">Transmembrane helix</keyword>
<dbReference type="InterPro" id="IPR029526">
    <property type="entry name" value="PGBD"/>
</dbReference>
<keyword evidence="1" id="KW-0472">Membrane</keyword>
<feature type="domain" description="PiggyBac transposable element-derived protein" evidence="2">
    <location>
        <begin position="37"/>
        <end position="94"/>
    </location>
</feature>
<dbReference type="Pfam" id="PF13843">
    <property type="entry name" value="DDE_Tnp_1_7"/>
    <property type="match status" value="1"/>
</dbReference>
<proteinExistence type="predicted"/>
<keyword evidence="1" id="KW-0812">Transmembrane</keyword>
<evidence type="ECO:0000313" key="3">
    <source>
        <dbReference type="EMBL" id="ETP25140.1"/>
    </source>
</evidence>
<evidence type="ECO:0000313" key="4">
    <source>
        <dbReference type="Proteomes" id="UP000018958"/>
    </source>
</evidence>
<feature type="transmembrane region" description="Helical" evidence="1">
    <location>
        <begin position="78"/>
        <end position="94"/>
    </location>
</feature>
<dbReference type="EMBL" id="ANIX01000385">
    <property type="protein sequence ID" value="ETP25140.1"/>
    <property type="molecule type" value="Genomic_DNA"/>
</dbReference>
<feature type="non-terminal residue" evidence="3">
    <location>
        <position position="142"/>
    </location>
</feature>
<name>W2XQI7_PHYNI</name>
<dbReference type="AlphaFoldDB" id="W2XQI7"/>
<gene>
    <name evidence="3" type="ORF">F441_01941</name>
</gene>
<protein>
    <recommendedName>
        <fullName evidence="2">PiggyBac transposable element-derived protein domain-containing protein</fullName>
    </recommendedName>
</protein>
<sequence>MEDTTSARPVYTPFRHTHASHGGFSVFAGAATTIDCSPLAIFQRFVSPEMLCSLVMNTNAYAVTKNARKWKILTFNELQTWIGIIIFMGIYRIARPRPQSATALPCITIRWLHFRSSLLEFSVFVKNRVDTQINMNICIGKI</sequence>
<reference evidence="3 4" key="1">
    <citation type="submission" date="2013-11" db="EMBL/GenBank/DDBJ databases">
        <title>The Genome Sequence of Phytophthora parasitica CJ01A1.</title>
        <authorList>
            <consortium name="The Broad Institute Genomics Platform"/>
            <person name="Russ C."/>
            <person name="Tyler B."/>
            <person name="Panabieres F."/>
            <person name="Shan W."/>
            <person name="Tripathy S."/>
            <person name="Grunwald N."/>
            <person name="Machado M."/>
            <person name="Johnson C.S."/>
            <person name="Walker B."/>
            <person name="Young S.K."/>
            <person name="Zeng Q."/>
            <person name="Gargeya S."/>
            <person name="Fitzgerald M."/>
            <person name="Haas B."/>
            <person name="Abouelleil A."/>
            <person name="Allen A.W."/>
            <person name="Alvarado L."/>
            <person name="Arachchi H.M."/>
            <person name="Berlin A.M."/>
            <person name="Chapman S.B."/>
            <person name="Gainer-Dewar J."/>
            <person name="Goldberg J."/>
            <person name="Griggs A."/>
            <person name="Gujja S."/>
            <person name="Hansen M."/>
            <person name="Howarth C."/>
            <person name="Imamovic A."/>
            <person name="Ireland A."/>
            <person name="Larimer J."/>
            <person name="McCowan C."/>
            <person name="Murphy C."/>
            <person name="Pearson M."/>
            <person name="Poon T.W."/>
            <person name="Priest M."/>
            <person name="Roberts A."/>
            <person name="Saif S."/>
            <person name="Shea T."/>
            <person name="Sisk P."/>
            <person name="Sykes S."/>
            <person name="Wortman J."/>
            <person name="Nusbaum C."/>
            <person name="Birren B."/>
        </authorList>
    </citation>
    <scope>NUCLEOTIDE SEQUENCE [LARGE SCALE GENOMIC DNA]</scope>
    <source>
        <strain evidence="3 4">CJ01A1</strain>
    </source>
</reference>
<evidence type="ECO:0000259" key="2">
    <source>
        <dbReference type="Pfam" id="PF13843"/>
    </source>
</evidence>
<comment type="caution">
    <text evidence="3">The sequence shown here is derived from an EMBL/GenBank/DDBJ whole genome shotgun (WGS) entry which is preliminary data.</text>
</comment>
<evidence type="ECO:0000256" key="1">
    <source>
        <dbReference type="SAM" id="Phobius"/>
    </source>
</evidence>
<dbReference type="Proteomes" id="UP000018958">
    <property type="component" value="Unassembled WGS sequence"/>
</dbReference>
<organism evidence="3 4">
    <name type="scientific">Phytophthora nicotianae CJ01A1</name>
    <dbReference type="NCBI Taxonomy" id="1317063"/>
    <lineage>
        <taxon>Eukaryota</taxon>
        <taxon>Sar</taxon>
        <taxon>Stramenopiles</taxon>
        <taxon>Oomycota</taxon>
        <taxon>Peronosporomycetes</taxon>
        <taxon>Peronosporales</taxon>
        <taxon>Peronosporaceae</taxon>
        <taxon>Phytophthora</taxon>
    </lineage>
</organism>
<accession>W2XQI7</accession>